<dbReference type="Pfam" id="PF00753">
    <property type="entry name" value="Lactamase_B"/>
    <property type="match status" value="1"/>
</dbReference>
<dbReference type="Proteomes" id="UP000705230">
    <property type="component" value="Unassembled WGS sequence"/>
</dbReference>
<keyword evidence="2" id="KW-0378">Hydrolase</keyword>
<reference evidence="6" key="1">
    <citation type="submission" date="2020-10" db="EMBL/GenBank/DDBJ databases">
        <title>Microbiome of the Black Sea water column analyzed by genome centric metagenomics.</title>
        <authorList>
            <person name="Cabello-Yeves P.J."/>
            <person name="Callieri C."/>
            <person name="Picazo A."/>
            <person name="Mehrshad M."/>
            <person name="Haro-Moreno J.M."/>
            <person name="Roda-Garcia J."/>
            <person name="Dzembekova N."/>
            <person name="Slabakova V."/>
            <person name="Slabakova N."/>
            <person name="Moncheva S."/>
            <person name="Rodriguez-Valera F."/>
        </authorList>
    </citation>
    <scope>NUCLEOTIDE SEQUENCE</scope>
    <source>
        <strain evidence="6">BS30m-G43</strain>
    </source>
</reference>
<keyword evidence="3" id="KW-0862">Zinc</keyword>
<dbReference type="Gene3D" id="3.30.1050.10">
    <property type="entry name" value="SCP2 sterol-binding domain"/>
    <property type="match status" value="1"/>
</dbReference>
<dbReference type="InterPro" id="IPR044097">
    <property type="entry name" value="Bds1/SdsA1_MBL-fold"/>
</dbReference>
<evidence type="ECO:0000313" key="7">
    <source>
        <dbReference type="Proteomes" id="UP000705230"/>
    </source>
</evidence>
<dbReference type="InterPro" id="IPR029228">
    <property type="entry name" value="Alkyl_sulf_dimr"/>
</dbReference>
<dbReference type="InterPro" id="IPR052195">
    <property type="entry name" value="Bact_Alkyl/Aryl-Sulfatase"/>
</dbReference>
<dbReference type="InterPro" id="IPR036866">
    <property type="entry name" value="RibonucZ/Hydroxyglut_hydro"/>
</dbReference>
<name>A0A937M1W5_9GAMM</name>
<sequence>MNTKPYYFFLLTIIFLLSSCSDEVNKEAKIEYTSSVEKLVEHTSEFIPKVYSYDNGIHVAVGFGIANSIMVEGEGGNIIIDAADSIYEAEKIYSYFKEINPNPIKAVIYTHNHGDHTFGAAYYYNLSNDKPKIIAHETTAYYMERILGILNPIISIRSSRMFGTFLPEEELINVGIGPFLGVSQSVPGYIKPDITFADELKLSIAGIDIELHHAIGETNDQLFVWLPQKKALMPGDNLYKTFPNLYTIRGTTHRDVKGWVDSLDHMRSLNPEFLFPSHTRPLEGDKVMETLTIYRDAIQYVHDQTIRLMNQGLYPDQIIELIELPQEIADSPFLNEFYGTIRWSVKSIFSGYLGWFNGNIAELDPLSRKEEATRLSDMVGGVENIYLQLEAAIEKNDMQWALQLSDHLIALDYKTNDVNNLRSKAAEYIGQRSSNPNKRNYLLSSALELKPGFELEEILRSDSLLLKQLSMDNFFNILSVRLNPDAVEADQYRVCFTFDSGLKKTITLRNKIAEISSINIDCDLNIELEDDLFKEILAGLHNPISKVASGDVNTNGKAAEFLMFLSKFRD</sequence>
<dbReference type="CDD" id="cd07710">
    <property type="entry name" value="arylsulfatase_Sdsa1-like_MBL-fold"/>
    <property type="match status" value="1"/>
</dbReference>
<organism evidence="6 7">
    <name type="scientific">SAR86 cluster bacterium</name>
    <dbReference type="NCBI Taxonomy" id="2030880"/>
    <lineage>
        <taxon>Bacteria</taxon>
        <taxon>Pseudomonadati</taxon>
        <taxon>Pseudomonadota</taxon>
        <taxon>Gammaproteobacteria</taxon>
        <taxon>SAR86 cluster</taxon>
    </lineage>
</organism>
<proteinExistence type="inferred from homology"/>
<dbReference type="SUPFAM" id="SSF56281">
    <property type="entry name" value="Metallo-hydrolase/oxidoreductase"/>
    <property type="match status" value="1"/>
</dbReference>
<dbReference type="GO" id="GO:0046872">
    <property type="term" value="F:metal ion binding"/>
    <property type="evidence" value="ECO:0007669"/>
    <property type="project" value="UniProtKB-KW"/>
</dbReference>
<dbReference type="Pfam" id="PF14864">
    <property type="entry name" value="Alkyl_sulf_C"/>
    <property type="match status" value="1"/>
</dbReference>
<dbReference type="InterPro" id="IPR036527">
    <property type="entry name" value="SCP2_sterol-bd_dom_sf"/>
</dbReference>
<dbReference type="PANTHER" id="PTHR43223:SF2">
    <property type="entry name" value="METALLO-BETA-LACTAMASE DOMAIN-CONTAINING PROTEIN"/>
    <property type="match status" value="1"/>
</dbReference>
<gene>
    <name evidence="6" type="ORF">ISR29_03985</name>
</gene>
<dbReference type="InterPro" id="IPR038536">
    <property type="entry name" value="Alkyl/aryl-sulf_dimr_sf"/>
</dbReference>
<evidence type="ECO:0000256" key="3">
    <source>
        <dbReference type="ARBA" id="ARBA00022833"/>
    </source>
</evidence>
<dbReference type="EMBL" id="JADHSG010000004">
    <property type="protein sequence ID" value="MBL6903343.1"/>
    <property type="molecule type" value="Genomic_DNA"/>
</dbReference>
<dbReference type="PANTHER" id="PTHR43223">
    <property type="entry name" value="ALKYL/ARYL-SULFATASE"/>
    <property type="match status" value="1"/>
</dbReference>
<dbReference type="InterPro" id="IPR029229">
    <property type="entry name" value="Alkyl_sulf_C"/>
</dbReference>
<dbReference type="SUPFAM" id="SSF55718">
    <property type="entry name" value="SCP-like"/>
    <property type="match status" value="1"/>
</dbReference>
<dbReference type="SMART" id="SM00849">
    <property type="entry name" value="Lactamase_B"/>
    <property type="match status" value="1"/>
</dbReference>
<evidence type="ECO:0000256" key="1">
    <source>
        <dbReference type="ARBA" id="ARBA00022723"/>
    </source>
</evidence>
<evidence type="ECO:0000313" key="6">
    <source>
        <dbReference type="EMBL" id="MBL6903343.1"/>
    </source>
</evidence>
<keyword evidence="1" id="KW-0479">Metal-binding</keyword>
<comment type="caution">
    <text evidence="6">The sequence shown here is derived from an EMBL/GenBank/DDBJ whole genome shotgun (WGS) entry which is preliminary data.</text>
</comment>
<dbReference type="PROSITE" id="PS51257">
    <property type="entry name" value="PROKAR_LIPOPROTEIN"/>
    <property type="match status" value="1"/>
</dbReference>
<accession>A0A937M1W5</accession>
<evidence type="ECO:0000256" key="2">
    <source>
        <dbReference type="ARBA" id="ARBA00022801"/>
    </source>
</evidence>
<evidence type="ECO:0000256" key="4">
    <source>
        <dbReference type="ARBA" id="ARBA00033751"/>
    </source>
</evidence>
<protein>
    <submittedName>
        <fullName evidence="6">MBL fold metallo-hydrolase</fullName>
    </submittedName>
</protein>
<dbReference type="Gene3D" id="1.25.40.880">
    <property type="entry name" value="Alkyl sulfatase, dimerisation domain"/>
    <property type="match status" value="1"/>
</dbReference>
<evidence type="ECO:0000259" key="5">
    <source>
        <dbReference type="SMART" id="SM00849"/>
    </source>
</evidence>
<dbReference type="Gene3D" id="3.60.15.30">
    <property type="entry name" value="Metallo-beta-lactamase domain"/>
    <property type="match status" value="1"/>
</dbReference>
<dbReference type="InterPro" id="IPR001279">
    <property type="entry name" value="Metallo-B-lactamas"/>
</dbReference>
<comment type="similarity">
    <text evidence="4">Belongs to the metallo-beta-lactamase superfamily. Type III sulfatase family.</text>
</comment>
<dbReference type="Pfam" id="PF14863">
    <property type="entry name" value="Alkyl_sulf_dimr"/>
    <property type="match status" value="1"/>
</dbReference>
<dbReference type="GO" id="GO:0018741">
    <property type="term" value="F:linear primary-alkylsulfatase activity"/>
    <property type="evidence" value="ECO:0007669"/>
    <property type="project" value="InterPro"/>
</dbReference>
<dbReference type="AlphaFoldDB" id="A0A937M1W5"/>
<dbReference type="GO" id="GO:0018909">
    <property type="term" value="P:dodecyl sulfate metabolic process"/>
    <property type="evidence" value="ECO:0007669"/>
    <property type="project" value="InterPro"/>
</dbReference>
<dbReference type="GO" id="GO:0046983">
    <property type="term" value="F:protein dimerization activity"/>
    <property type="evidence" value="ECO:0007669"/>
    <property type="project" value="InterPro"/>
</dbReference>
<feature type="domain" description="Metallo-beta-lactamase" evidence="5">
    <location>
        <begin position="65"/>
        <end position="278"/>
    </location>
</feature>